<comment type="subcellular location">
    <subcellularLocation>
        <location evidence="1">Cell membrane</location>
        <topology evidence="1">Multi-pass membrane protein</topology>
    </subcellularLocation>
</comment>
<evidence type="ECO:0000256" key="8">
    <source>
        <dbReference type="SAM" id="Phobius"/>
    </source>
</evidence>
<feature type="transmembrane region" description="Helical" evidence="8">
    <location>
        <begin position="251"/>
        <end position="272"/>
    </location>
</feature>
<keyword evidence="7 8" id="KW-0472">Membrane</keyword>
<accession>A0A239SF16</accession>
<dbReference type="InterPro" id="IPR051084">
    <property type="entry name" value="H+-coupled_symporters"/>
</dbReference>
<dbReference type="InterPro" id="IPR020846">
    <property type="entry name" value="MFS_dom"/>
</dbReference>
<dbReference type="GO" id="GO:0005886">
    <property type="term" value="C:plasma membrane"/>
    <property type="evidence" value="ECO:0007669"/>
    <property type="project" value="UniProtKB-SubCell"/>
</dbReference>
<dbReference type="GO" id="GO:0015293">
    <property type="term" value="F:symporter activity"/>
    <property type="evidence" value="ECO:0007669"/>
    <property type="project" value="UniProtKB-KW"/>
</dbReference>
<dbReference type="RefSeq" id="WP_231965141.1">
    <property type="nucleotide sequence ID" value="NZ_AP028930.1"/>
</dbReference>
<dbReference type="Gene3D" id="1.20.1250.20">
    <property type="entry name" value="MFS general substrate transporter like domains"/>
    <property type="match status" value="2"/>
</dbReference>
<feature type="transmembrane region" description="Helical" evidence="8">
    <location>
        <begin position="343"/>
        <end position="366"/>
    </location>
</feature>
<dbReference type="InterPro" id="IPR011701">
    <property type="entry name" value="MFS"/>
</dbReference>
<protein>
    <submittedName>
        <fullName evidence="10">Proline porter II</fullName>
    </submittedName>
</protein>
<keyword evidence="3" id="KW-1003">Cell membrane</keyword>
<evidence type="ECO:0000256" key="2">
    <source>
        <dbReference type="ARBA" id="ARBA00022448"/>
    </source>
</evidence>
<proteinExistence type="predicted"/>
<feature type="domain" description="Major facilitator superfamily (MFS) profile" evidence="9">
    <location>
        <begin position="24"/>
        <end position="433"/>
    </location>
</feature>
<dbReference type="PANTHER" id="PTHR43528">
    <property type="entry name" value="ALPHA-KETOGLUTARATE PERMEASE"/>
    <property type="match status" value="1"/>
</dbReference>
<keyword evidence="5" id="KW-0769">Symport</keyword>
<feature type="transmembrane region" description="Helical" evidence="8">
    <location>
        <begin position="162"/>
        <end position="185"/>
    </location>
</feature>
<dbReference type="GeneID" id="88094428"/>
<evidence type="ECO:0000256" key="7">
    <source>
        <dbReference type="ARBA" id="ARBA00023136"/>
    </source>
</evidence>
<keyword evidence="2" id="KW-0813">Transport</keyword>
<feature type="transmembrane region" description="Helical" evidence="8">
    <location>
        <begin position="378"/>
        <end position="400"/>
    </location>
</feature>
<evidence type="ECO:0000313" key="11">
    <source>
        <dbReference type="Proteomes" id="UP000215126"/>
    </source>
</evidence>
<organism evidence="10 11">
    <name type="scientific">Pandoraea sputorum</name>
    <dbReference type="NCBI Taxonomy" id="93222"/>
    <lineage>
        <taxon>Bacteria</taxon>
        <taxon>Pseudomonadati</taxon>
        <taxon>Pseudomonadota</taxon>
        <taxon>Betaproteobacteria</taxon>
        <taxon>Burkholderiales</taxon>
        <taxon>Burkholderiaceae</taxon>
        <taxon>Pandoraea</taxon>
    </lineage>
</organism>
<feature type="transmembrane region" description="Helical" evidence="8">
    <location>
        <begin position="197"/>
        <end position="216"/>
    </location>
</feature>
<feature type="transmembrane region" description="Helical" evidence="8">
    <location>
        <begin position="65"/>
        <end position="86"/>
    </location>
</feature>
<evidence type="ECO:0000313" key="10">
    <source>
        <dbReference type="EMBL" id="SNU84007.1"/>
    </source>
</evidence>
<feature type="transmembrane region" description="Helical" evidence="8">
    <location>
        <begin position="25"/>
        <end position="45"/>
    </location>
</feature>
<dbReference type="STRING" id="93222.NA29_13075"/>
<keyword evidence="6 8" id="KW-1133">Transmembrane helix</keyword>
<evidence type="ECO:0000256" key="5">
    <source>
        <dbReference type="ARBA" id="ARBA00022847"/>
    </source>
</evidence>
<evidence type="ECO:0000256" key="3">
    <source>
        <dbReference type="ARBA" id="ARBA00022475"/>
    </source>
</evidence>
<dbReference type="Pfam" id="PF07690">
    <property type="entry name" value="MFS_1"/>
    <property type="match status" value="1"/>
</dbReference>
<name>A0A239SF16_9BURK</name>
<feature type="transmembrane region" description="Helical" evidence="8">
    <location>
        <begin position="412"/>
        <end position="430"/>
    </location>
</feature>
<dbReference type="InterPro" id="IPR036259">
    <property type="entry name" value="MFS_trans_sf"/>
</dbReference>
<dbReference type="PANTHER" id="PTHR43528:SF7">
    <property type="entry name" value="MFS TRANSPORTER"/>
    <property type="match status" value="1"/>
</dbReference>
<dbReference type="AlphaFoldDB" id="A0A239SF16"/>
<evidence type="ECO:0000256" key="6">
    <source>
        <dbReference type="ARBA" id="ARBA00022989"/>
    </source>
</evidence>
<evidence type="ECO:0000259" key="9">
    <source>
        <dbReference type="PROSITE" id="PS50850"/>
    </source>
</evidence>
<evidence type="ECO:0000256" key="4">
    <source>
        <dbReference type="ARBA" id="ARBA00022692"/>
    </source>
</evidence>
<gene>
    <name evidence="10" type="primary">proP_12</name>
    <name evidence="10" type="ORF">SAMEA4530655_01763</name>
</gene>
<dbReference type="SUPFAM" id="SSF103473">
    <property type="entry name" value="MFS general substrate transporter"/>
    <property type="match status" value="1"/>
</dbReference>
<evidence type="ECO:0000256" key="1">
    <source>
        <dbReference type="ARBA" id="ARBA00004651"/>
    </source>
</evidence>
<keyword evidence="11" id="KW-1185">Reference proteome</keyword>
<feature type="transmembrane region" description="Helical" evidence="8">
    <location>
        <begin position="292"/>
        <end position="311"/>
    </location>
</feature>
<reference evidence="10 11" key="1">
    <citation type="submission" date="2017-06" db="EMBL/GenBank/DDBJ databases">
        <authorList>
            <consortium name="Pathogen Informatics"/>
        </authorList>
    </citation>
    <scope>NUCLEOTIDE SEQUENCE [LARGE SCALE GENOMIC DNA]</scope>
    <source>
        <strain evidence="10 11">NCTC13161</strain>
    </source>
</reference>
<dbReference type="Proteomes" id="UP000215126">
    <property type="component" value="Chromosome 1"/>
</dbReference>
<feature type="transmembrane region" description="Helical" evidence="8">
    <location>
        <begin position="318"/>
        <end position="337"/>
    </location>
</feature>
<dbReference type="EMBL" id="LT906435">
    <property type="protein sequence ID" value="SNU84007.1"/>
    <property type="molecule type" value="Genomic_DNA"/>
</dbReference>
<feature type="transmembrane region" description="Helical" evidence="8">
    <location>
        <begin position="98"/>
        <end position="121"/>
    </location>
</feature>
<keyword evidence="4 8" id="KW-0812">Transmembrane</keyword>
<dbReference type="PROSITE" id="PS50850">
    <property type="entry name" value="MFS"/>
    <property type="match status" value="1"/>
</dbReference>
<sequence length="440" mass="47722">MTSTPVPIESVSNGRAMSMGDIKTLMLASLGGALEYYDFIVAVFFTKLLATVFFPPQTPEWLAQLEVFCIFAAGYLVRPIGGIFFAHFGDRIGRKKMFALSLFLMSAPTLLIGLLPSYATLGLVAPLLFLLCRVLQGLSVGGEVPGAWIFCAEHVRRDRVGLACGLLMSGLCTGILLGALSAKFLMGNMDPESLKTWGWRLPFIAGGVFGLISVYLRRYLQETPVFEALRAKREADSRLPLSVVLTQHRKALVFGLLATWVFSGIFVIYFLYTPTYLQTQFHLAPKEVFTNNSWSIFGLIVGSTFAGWAADRIGGGRAYILGSLAMLVVTAAFYLSLGSASNLVWPLYIAGGFLIGTITLGPYIIVKSFPAEVRFTGFALSYNTAYAVFGGTAPAIASFLVGKQGLTMAPAWYVAALCVLGMLIGLVWRAPASEQFGMHH</sequence>